<evidence type="ECO:0000313" key="8">
    <source>
        <dbReference type="Proteomes" id="UP000444721"/>
    </source>
</evidence>
<reference evidence="7 8" key="1">
    <citation type="journal article" date="2019" name="Sci. Rep.">
        <title>Nanopore sequencing improves the draft genome of the human pathogenic amoeba Naegleria fowleri.</title>
        <authorList>
            <person name="Liechti N."/>
            <person name="Schurch N."/>
            <person name="Bruggmann R."/>
            <person name="Wittwer M."/>
        </authorList>
    </citation>
    <scope>NUCLEOTIDE SEQUENCE [LARGE SCALE GENOMIC DNA]</scope>
    <source>
        <strain evidence="7 8">ATCC 30894</strain>
    </source>
</reference>
<dbReference type="CDD" id="cd01926">
    <property type="entry name" value="cyclophilin_ABH_like"/>
    <property type="match status" value="1"/>
</dbReference>
<dbReference type="VEuPathDB" id="AmoebaDB:NF0110790"/>
<feature type="region of interest" description="Disordered" evidence="5">
    <location>
        <begin position="335"/>
        <end position="375"/>
    </location>
</feature>
<dbReference type="GO" id="GO:0006457">
    <property type="term" value="P:protein folding"/>
    <property type="evidence" value="ECO:0007669"/>
    <property type="project" value="InterPro"/>
</dbReference>
<organism evidence="7 8">
    <name type="scientific">Naegleria fowleri</name>
    <name type="common">Brain eating amoeba</name>
    <dbReference type="NCBI Taxonomy" id="5763"/>
    <lineage>
        <taxon>Eukaryota</taxon>
        <taxon>Discoba</taxon>
        <taxon>Heterolobosea</taxon>
        <taxon>Tetramitia</taxon>
        <taxon>Eutetramitia</taxon>
        <taxon>Vahlkampfiidae</taxon>
        <taxon>Naegleria</taxon>
    </lineage>
</organism>
<accession>A0A6A5C8T7</accession>
<dbReference type="InterPro" id="IPR020892">
    <property type="entry name" value="Cyclophilin-type_PPIase_CS"/>
</dbReference>
<dbReference type="PROSITE" id="PS50072">
    <property type="entry name" value="CSA_PPIASE_2"/>
    <property type="match status" value="1"/>
</dbReference>
<dbReference type="VEuPathDB" id="AmoebaDB:NfTy_040500"/>
<dbReference type="FunFam" id="2.40.100.10:FF:000022">
    <property type="entry name" value="Peptidyl-prolyl cis-trans isomerase CYP95"/>
    <property type="match status" value="1"/>
</dbReference>
<comment type="catalytic activity">
    <reaction evidence="1">
        <text>[protein]-peptidylproline (omega=180) = [protein]-peptidylproline (omega=0)</text>
        <dbReference type="Rhea" id="RHEA:16237"/>
        <dbReference type="Rhea" id="RHEA-COMP:10747"/>
        <dbReference type="Rhea" id="RHEA-COMP:10748"/>
        <dbReference type="ChEBI" id="CHEBI:83833"/>
        <dbReference type="ChEBI" id="CHEBI:83834"/>
        <dbReference type="EC" id="5.2.1.8"/>
    </reaction>
</comment>
<dbReference type="VEuPathDB" id="AmoebaDB:FDP41_012452"/>
<dbReference type="PANTHER" id="PTHR11071">
    <property type="entry name" value="PEPTIDYL-PROLYL CIS-TRANS ISOMERASE"/>
    <property type="match status" value="1"/>
</dbReference>
<dbReference type="Proteomes" id="UP000444721">
    <property type="component" value="Unassembled WGS sequence"/>
</dbReference>
<dbReference type="PANTHER" id="PTHR11071:SF561">
    <property type="entry name" value="PEPTIDYL-PROLYL CIS-TRANS ISOMERASE D-RELATED"/>
    <property type="match status" value="1"/>
</dbReference>
<evidence type="ECO:0000256" key="3">
    <source>
        <dbReference type="ARBA" id="ARBA00023110"/>
    </source>
</evidence>
<evidence type="ECO:0000256" key="5">
    <source>
        <dbReference type="SAM" id="MobiDB-lite"/>
    </source>
</evidence>
<protein>
    <recommendedName>
        <fullName evidence="2">peptidylprolyl isomerase</fullName>
        <ecNumber evidence="2">5.2.1.8</ecNumber>
    </recommendedName>
</protein>
<name>A0A6A5C8T7_NAEFO</name>
<dbReference type="GeneID" id="68119667"/>
<dbReference type="GO" id="GO:0016018">
    <property type="term" value="F:cyclosporin A binding"/>
    <property type="evidence" value="ECO:0007669"/>
    <property type="project" value="TreeGrafter"/>
</dbReference>
<sequence length="397" mass="43755">MSSSRKSISTSSSAAANNTSLLNSSKLNIGSSSSKNNNRPKVFFDVTIGGKPAGRIVMELFTDIVPKTCENFRCLCTGEIGMSKNFPKKKFHFKGVPFHRIIPNFMIQGGDIINGDGTGSDSIYGRQFADENFKVKHNKTGLLSMANSGKNTNGSQFFITTAKTNWLDGKHVVFGQVIEGMSVVRAIERQGTTDGTPKSRVIISDCGELKKEEEPTEVSLLETSILKKADTRKSLASGSNSSTESPKKNVDTTRALMFSGLSEKVSEKVSEKEVIEMLSGYKLAELSPVWILGRGSGLALVEFVSTEEAEKLEQDVINATLKLPCEVHHIENAKKKQGVKRVKQDAVNSDDDDEEQSNEYESKQKKVKTEQTEVDDKDLQKAKKILSLWKQSKQKQQ</sequence>
<dbReference type="AlphaFoldDB" id="A0A6A5C8T7"/>
<feature type="compositionally biased region" description="Polar residues" evidence="5">
    <location>
        <begin position="234"/>
        <end position="244"/>
    </location>
</feature>
<feature type="compositionally biased region" description="Basic and acidic residues" evidence="5">
    <location>
        <begin position="360"/>
        <end position="371"/>
    </location>
</feature>
<evidence type="ECO:0000256" key="2">
    <source>
        <dbReference type="ARBA" id="ARBA00013194"/>
    </source>
</evidence>
<keyword evidence="8" id="KW-1185">Reference proteome</keyword>
<evidence type="ECO:0000259" key="6">
    <source>
        <dbReference type="PROSITE" id="PS50072"/>
    </source>
</evidence>
<dbReference type="PRINTS" id="PR00153">
    <property type="entry name" value="CSAPPISMRASE"/>
</dbReference>
<dbReference type="SUPFAM" id="SSF50891">
    <property type="entry name" value="Cyclophilin-like"/>
    <property type="match status" value="1"/>
</dbReference>
<dbReference type="EC" id="5.2.1.8" evidence="2"/>
<gene>
    <name evidence="7" type="ORF">FDP41_012452</name>
</gene>
<dbReference type="EMBL" id="VFQX01000013">
    <property type="protein sequence ID" value="KAF0981795.1"/>
    <property type="molecule type" value="Genomic_DNA"/>
</dbReference>
<feature type="region of interest" description="Disordered" evidence="5">
    <location>
        <begin position="232"/>
        <end position="251"/>
    </location>
</feature>
<dbReference type="Gene3D" id="2.40.100.10">
    <property type="entry name" value="Cyclophilin-like"/>
    <property type="match status" value="1"/>
</dbReference>
<dbReference type="Pfam" id="PF00160">
    <property type="entry name" value="Pro_isomerase"/>
    <property type="match status" value="1"/>
</dbReference>
<evidence type="ECO:0000256" key="4">
    <source>
        <dbReference type="ARBA" id="ARBA00023235"/>
    </source>
</evidence>
<evidence type="ECO:0000313" key="7">
    <source>
        <dbReference type="EMBL" id="KAF0981795.1"/>
    </source>
</evidence>
<comment type="caution">
    <text evidence="7">The sequence shown here is derived from an EMBL/GenBank/DDBJ whole genome shotgun (WGS) entry which is preliminary data.</text>
</comment>
<feature type="compositionally biased region" description="Acidic residues" evidence="5">
    <location>
        <begin position="348"/>
        <end position="358"/>
    </location>
</feature>
<feature type="domain" description="PPIase cyclophilin-type" evidence="6">
    <location>
        <begin position="43"/>
        <end position="208"/>
    </location>
</feature>
<keyword evidence="4" id="KW-0413">Isomerase</keyword>
<evidence type="ECO:0000256" key="1">
    <source>
        <dbReference type="ARBA" id="ARBA00000971"/>
    </source>
</evidence>
<dbReference type="GO" id="GO:0003755">
    <property type="term" value="F:peptidyl-prolyl cis-trans isomerase activity"/>
    <property type="evidence" value="ECO:0007669"/>
    <property type="project" value="UniProtKB-KW"/>
</dbReference>
<dbReference type="PROSITE" id="PS00170">
    <property type="entry name" value="CSA_PPIASE_1"/>
    <property type="match status" value="1"/>
</dbReference>
<dbReference type="InterPro" id="IPR002130">
    <property type="entry name" value="Cyclophilin-type_PPIase_dom"/>
</dbReference>
<proteinExistence type="predicted"/>
<dbReference type="RefSeq" id="XP_044566508.1">
    <property type="nucleotide sequence ID" value="XM_044702974.1"/>
</dbReference>
<dbReference type="GO" id="GO:0005737">
    <property type="term" value="C:cytoplasm"/>
    <property type="evidence" value="ECO:0007669"/>
    <property type="project" value="TreeGrafter"/>
</dbReference>
<dbReference type="InterPro" id="IPR029000">
    <property type="entry name" value="Cyclophilin-like_dom_sf"/>
</dbReference>
<dbReference type="OrthoDB" id="10358775at2759"/>
<keyword evidence="3" id="KW-0697">Rotamase</keyword>